<feature type="site" description="Interaction with phosphoserine on interacting protein" evidence="2">
    <location>
        <position position="131"/>
    </location>
</feature>
<dbReference type="PIRSF" id="PIRSF000868">
    <property type="entry name" value="14-3-3"/>
    <property type="match status" value="1"/>
</dbReference>
<comment type="similarity">
    <text evidence="1">Belongs to the 14-3-3 family.</text>
</comment>
<dbReference type="PRINTS" id="PR00305">
    <property type="entry name" value="1433ZETA"/>
</dbReference>
<feature type="domain" description="14-3-3" evidence="3">
    <location>
        <begin position="4"/>
        <end position="255"/>
    </location>
</feature>
<dbReference type="SMART" id="SM00101">
    <property type="entry name" value="14_3_3"/>
    <property type="match status" value="1"/>
</dbReference>
<evidence type="ECO:0000259" key="3">
    <source>
        <dbReference type="SMART" id="SM00101"/>
    </source>
</evidence>
<gene>
    <name evidence="7" type="ORF">FNF27_02207</name>
    <name evidence="5" type="ORF">FNF28_05611</name>
    <name evidence="4" type="ORF">FNF29_02356</name>
    <name evidence="6" type="ORF">FNF31_00491</name>
</gene>
<protein>
    <recommendedName>
        <fullName evidence="3">14-3-3 domain-containing protein</fullName>
    </recommendedName>
</protein>
<dbReference type="InterPro" id="IPR036815">
    <property type="entry name" value="14-3-3_dom_sf"/>
</dbReference>
<evidence type="ECO:0000313" key="7">
    <source>
        <dbReference type="EMBL" id="KAA0176150.1"/>
    </source>
</evidence>
<evidence type="ECO:0000313" key="4">
    <source>
        <dbReference type="EMBL" id="KAA0154479.1"/>
    </source>
</evidence>
<dbReference type="PANTHER" id="PTHR18860">
    <property type="entry name" value="14-3-3 PROTEIN"/>
    <property type="match status" value="1"/>
</dbReference>
<dbReference type="InterPro" id="IPR023410">
    <property type="entry name" value="14-3-3_domain"/>
</dbReference>
<evidence type="ECO:0000256" key="1">
    <source>
        <dbReference type="ARBA" id="ARBA00006141"/>
    </source>
</evidence>
<dbReference type="Proteomes" id="UP000323011">
    <property type="component" value="Unassembled WGS sequence"/>
</dbReference>
<sequence>MSTREDLVYKARLAEEAERYEDMVEHVSSLAELNEQLTVDERNLLSVAYKNVVGARRASWRVLSSIEAKDAERKEGSGHTALVAEYRAKVEKELEEVCGRLLTLLDTNLLPNDESREGAVFYLKMAGDYHRYLAEFAQADARSAQAGKAKDMYSRAEAAAEGKDEGKISGDPLKPTNPIRLGLALNFSVFYYEILGMHADACSLAKKAFDSAISELDGLDENEYKDATLIMQLIRDNLTLWTSDQTDGGDDGNVEDLDS</sequence>
<evidence type="ECO:0000313" key="11">
    <source>
        <dbReference type="Proteomes" id="UP000325113"/>
    </source>
</evidence>
<feature type="site" description="Interaction with phosphoserine on interacting protein" evidence="2">
    <location>
        <position position="57"/>
    </location>
</feature>
<dbReference type="AlphaFoldDB" id="A0A5A8CP36"/>
<dbReference type="OrthoDB" id="10260625at2759"/>
<evidence type="ECO:0000313" key="5">
    <source>
        <dbReference type="EMBL" id="KAA0159922.1"/>
    </source>
</evidence>
<keyword evidence="9" id="KW-1185">Reference proteome</keyword>
<dbReference type="OMA" id="KGCQLAR"/>
<dbReference type="Proteomes" id="UP000324907">
    <property type="component" value="Unassembled WGS sequence"/>
</dbReference>
<dbReference type="InterPro" id="IPR023409">
    <property type="entry name" value="14-3-3_CS"/>
</dbReference>
<dbReference type="Proteomes" id="UP000325113">
    <property type="component" value="Unassembled WGS sequence"/>
</dbReference>
<evidence type="ECO:0000256" key="2">
    <source>
        <dbReference type="PIRSR" id="PIRSR000868-1"/>
    </source>
</evidence>
<dbReference type="EMBL" id="VLTM01000003">
    <property type="protein sequence ID" value="KAA0167992.1"/>
    <property type="molecule type" value="Genomic_DNA"/>
</dbReference>
<reference evidence="8 9" key="1">
    <citation type="submission" date="2019-07" db="EMBL/GenBank/DDBJ databases">
        <title>Genomes of Cafeteria roenbergensis.</title>
        <authorList>
            <person name="Fischer M.G."/>
            <person name="Hackl T."/>
            <person name="Roman M."/>
        </authorList>
    </citation>
    <scope>NUCLEOTIDE SEQUENCE [LARGE SCALE GENOMIC DNA]</scope>
    <source>
        <strain evidence="4 9">BVI</strain>
        <strain evidence="6 11">Cflag</strain>
        <strain evidence="7 8">E4-10P</strain>
        <strain evidence="5 10">RCC970-E3</strain>
    </source>
</reference>
<organism evidence="4 9">
    <name type="scientific">Cafeteria roenbergensis</name>
    <name type="common">Marine flagellate</name>
    <dbReference type="NCBI Taxonomy" id="33653"/>
    <lineage>
        <taxon>Eukaryota</taxon>
        <taxon>Sar</taxon>
        <taxon>Stramenopiles</taxon>
        <taxon>Bigyra</taxon>
        <taxon>Opalozoa</taxon>
        <taxon>Bicosoecida</taxon>
        <taxon>Cafeteriaceae</taxon>
        <taxon>Cafeteria</taxon>
    </lineage>
</organism>
<dbReference type="Pfam" id="PF00244">
    <property type="entry name" value="14-3-3"/>
    <property type="match status" value="1"/>
</dbReference>
<dbReference type="CDD" id="cd08774">
    <property type="entry name" value="14-3-3"/>
    <property type="match status" value="1"/>
</dbReference>
<evidence type="ECO:0000313" key="6">
    <source>
        <dbReference type="EMBL" id="KAA0167992.1"/>
    </source>
</evidence>
<evidence type="ECO:0000313" key="8">
    <source>
        <dbReference type="Proteomes" id="UP000322899"/>
    </source>
</evidence>
<evidence type="ECO:0000313" key="10">
    <source>
        <dbReference type="Proteomes" id="UP000324907"/>
    </source>
</evidence>
<dbReference type="InterPro" id="IPR000308">
    <property type="entry name" value="14-3-3"/>
</dbReference>
<dbReference type="PROSITE" id="PS00796">
    <property type="entry name" value="1433_1"/>
    <property type="match status" value="1"/>
</dbReference>
<evidence type="ECO:0000313" key="9">
    <source>
        <dbReference type="Proteomes" id="UP000323011"/>
    </source>
</evidence>
<accession>A0A5A8CP36</accession>
<dbReference type="EMBL" id="VLTO01000009">
    <property type="protein sequence ID" value="KAA0176150.1"/>
    <property type="molecule type" value="Genomic_DNA"/>
</dbReference>
<dbReference type="SUPFAM" id="SSF48445">
    <property type="entry name" value="14-3-3 protein"/>
    <property type="match status" value="1"/>
</dbReference>
<dbReference type="EMBL" id="VLTN01000011">
    <property type="protein sequence ID" value="KAA0154479.1"/>
    <property type="molecule type" value="Genomic_DNA"/>
</dbReference>
<dbReference type="Gene3D" id="1.20.190.20">
    <property type="entry name" value="14-3-3 domain"/>
    <property type="match status" value="1"/>
</dbReference>
<comment type="caution">
    <text evidence="4">The sequence shown here is derived from an EMBL/GenBank/DDBJ whole genome shotgun (WGS) entry which is preliminary data.</text>
</comment>
<dbReference type="Proteomes" id="UP000322899">
    <property type="component" value="Unassembled WGS sequence"/>
</dbReference>
<proteinExistence type="inferred from homology"/>
<name>A0A5A8CP36_CAFRO</name>
<dbReference type="EMBL" id="VLTL01000117">
    <property type="protein sequence ID" value="KAA0159922.1"/>
    <property type="molecule type" value="Genomic_DNA"/>
</dbReference>